<dbReference type="EMBL" id="BARU01044205">
    <property type="protein sequence ID" value="GAH76634.1"/>
    <property type="molecule type" value="Genomic_DNA"/>
</dbReference>
<comment type="caution">
    <text evidence="1">The sequence shown here is derived from an EMBL/GenBank/DDBJ whole genome shotgun (WGS) entry which is preliminary data.</text>
</comment>
<gene>
    <name evidence="1" type="ORF">S03H2_67497</name>
</gene>
<dbReference type="AlphaFoldDB" id="X1JE68"/>
<feature type="non-terminal residue" evidence="1">
    <location>
        <position position="1"/>
    </location>
</feature>
<accession>X1JE68</accession>
<reference evidence="1" key="1">
    <citation type="journal article" date="2014" name="Front. Microbiol.">
        <title>High frequency of phylogenetically diverse reductive dehalogenase-homologous genes in deep subseafloor sedimentary metagenomes.</title>
        <authorList>
            <person name="Kawai M."/>
            <person name="Futagami T."/>
            <person name="Toyoda A."/>
            <person name="Takaki Y."/>
            <person name="Nishi S."/>
            <person name="Hori S."/>
            <person name="Arai W."/>
            <person name="Tsubouchi T."/>
            <person name="Morono Y."/>
            <person name="Uchiyama I."/>
            <person name="Ito T."/>
            <person name="Fujiyama A."/>
            <person name="Inagaki F."/>
            <person name="Takami H."/>
        </authorList>
    </citation>
    <scope>NUCLEOTIDE SEQUENCE</scope>
    <source>
        <strain evidence="1">Expedition CK06-06</strain>
    </source>
</reference>
<proteinExistence type="predicted"/>
<organism evidence="1">
    <name type="scientific">marine sediment metagenome</name>
    <dbReference type="NCBI Taxonomy" id="412755"/>
    <lineage>
        <taxon>unclassified sequences</taxon>
        <taxon>metagenomes</taxon>
        <taxon>ecological metagenomes</taxon>
    </lineage>
</organism>
<protein>
    <submittedName>
        <fullName evidence="1">Uncharacterized protein</fullName>
    </submittedName>
</protein>
<sequence length="159" mass="17927">APASNGFGKYKADAIYITKRLETGGQIEVFKRVLPATIEDIMQKKKICHFIAMNTIAHYGIQCAAVLGAKKITLVGCEARCTKHSFHAQKRGLHNAHAKIPTLKKDGTPERTYSIKEQTGNTHYLLRFQLGAKLLAKELAPYRIEVRRYYYKSGYEAII</sequence>
<dbReference type="Gene3D" id="3.90.1480.10">
    <property type="entry name" value="Alpha-2,3-sialyltransferase"/>
    <property type="match status" value="1"/>
</dbReference>
<name>X1JE68_9ZZZZ</name>
<evidence type="ECO:0000313" key="1">
    <source>
        <dbReference type="EMBL" id="GAH76634.1"/>
    </source>
</evidence>